<evidence type="ECO:0000313" key="2">
    <source>
        <dbReference type="EMBL" id="KAG5577038.1"/>
    </source>
</evidence>
<feature type="compositionally biased region" description="Basic and acidic residues" evidence="1">
    <location>
        <begin position="1"/>
        <end position="27"/>
    </location>
</feature>
<reference evidence="2 3" key="1">
    <citation type="submission" date="2020-09" db="EMBL/GenBank/DDBJ databases">
        <title>De no assembly of potato wild relative species, Solanum commersonii.</title>
        <authorList>
            <person name="Cho K."/>
        </authorList>
    </citation>
    <scope>NUCLEOTIDE SEQUENCE [LARGE SCALE GENOMIC DNA]</scope>
    <source>
        <strain evidence="2">LZ3.2</strain>
        <tissue evidence="2">Leaf</tissue>
    </source>
</reference>
<protein>
    <submittedName>
        <fullName evidence="2">Uncharacterized protein</fullName>
    </submittedName>
</protein>
<sequence length="62" mass="6708">MKGENNGEKLKREKGGIRDKNLEEGKDNMSSTQRSGKAVASSSRKRVRMGITIPPAPAVPRG</sequence>
<name>A0A9J5WQ49_SOLCO</name>
<gene>
    <name evidence="2" type="ORF">H5410_057172</name>
</gene>
<dbReference type="EMBL" id="JACXVP010000011">
    <property type="protein sequence ID" value="KAG5577038.1"/>
    <property type="molecule type" value="Genomic_DNA"/>
</dbReference>
<dbReference type="OrthoDB" id="1326097at2759"/>
<accession>A0A9J5WQ49</accession>
<dbReference type="Proteomes" id="UP000824120">
    <property type="component" value="Chromosome 11"/>
</dbReference>
<evidence type="ECO:0000256" key="1">
    <source>
        <dbReference type="SAM" id="MobiDB-lite"/>
    </source>
</evidence>
<organism evidence="2 3">
    <name type="scientific">Solanum commersonii</name>
    <name type="common">Commerson's wild potato</name>
    <name type="synonym">Commerson's nightshade</name>
    <dbReference type="NCBI Taxonomy" id="4109"/>
    <lineage>
        <taxon>Eukaryota</taxon>
        <taxon>Viridiplantae</taxon>
        <taxon>Streptophyta</taxon>
        <taxon>Embryophyta</taxon>
        <taxon>Tracheophyta</taxon>
        <taxon>Spermatophyta</taxon>
        <taxon>Magnoliopsida</taxon>
        <taxon>eudicotyledons</taxon>
        <taxon>Gunneridae</taxon>
        <taxon>Pentapetalae</taxon>
        <taxon>asterids</taxon>
        <taxon>lamiids</taxon>
        <taxon>Solanales</taxon>
        <taxon>Solanaceae</taxon>
        <taxon>Solanoideae</taxon>
        <taxon>Solaneae</taxon>
        <taxon>Solanum</taxon>
    </lineage>
</organism>
<feature type="region of interest" description="Disordered" evidence="1">
    <location>
        <begin position="1"/>
        <end position="62"/>
    </location>
</feature>
<dbReference type="AlphaFoldDB" id="A0A9J5WQ49"/>
<keyword evidence="3" id="KW-1185">Reference proteome</keyword>
<evidence type="ECO:0000313" key="3">
    <source>
        <dbReference type="Proteomes" id="UP000824120"/>
    </source>
</evidence>
<proteinExistence type="predicted"/>
<comment type="caution">
    <text evidence="2">The sequence shown here is derived from an EMBL/GenBank/DDBJ whole genome shotgun (WGS) entry which is preliminary data.</text>
</comment>